<dbReference type="InterPro" id="IPR037185">
    <property type="entry name" value="EmrE-like"/>
</dbReference>
<dbReference type="KEGG" id="ebm:SG0102_15430"/>
<dbReference type="SUPFAM" id="SSF103481">
    <property type="entry name" value="Multidrug resistance efflux transporter EmrE"/>
    <property type="match status" value="2"/>
</dbReference>
<gene>
    <name evidence="9" type="ORF">SG0102_15430</name>
</gene>
<comment type="similarity">
    <text evidence="2">Belongs to the EamA transporter family.</text>
</comment>
<name>A0A3G9JU25_9FIRM</name>
<keyword evidence="6 7" id="KW-0472">Membrane</keyword>
<dbReference type="PANTHER" id="PTHR32322">
    <property type="entry name" value="INNER MEMBRANE TRANSPORTER"/>
    <property type="match status" value="1"/>
</dbReference>
<feature type="domain" description="EamA" evidence="8">
    <location>
        <begin position="3"/>
        <end position="142"/>
    </location>
</feature>
<dbReference type="PANTHER" id="PTHR32322:SF18">
    <property type="entry name" value="S-ADENOSYLMETHIONINE_S-ADENOSYLHOMOCYSTEINE TRANSPORTER"/>
    <property type="match status" value="1"/>
</dbReference>
<evidence type="ECO:0000256" key="5">
    <source>
        <dbReference type="ARBA" id="ARBA00022989"/>
    </source>
</evidence>
<proteinExistence type="inferred from homology"/>
<feature type="transmembrane region" description="Helical" evidence="7">
    <location>
        <begin position="184"/>
        <end position="204"/>
    </location>
</feature>
<dbReference type="OrthoDB" id="9810818at2"/>
<evidence type="ECO:0000256" key="1">
    <source>
        <dbReference type="ARBA" id="ARBA00004651"/>
    </source>
</evidence>
<dbReference type="Pfam" id="PF00892">
    <property type="entry name" value="EamA"/>
    <property type="match status" value="2"/>
</dbReference>
<feature type="transmembrane region" description="Helical" evidence="7">
    <location>
        <begin position="70"/>
        <end position="88"/>
    </location>
</feature>
<dbReference type="EMBL" id="AP019309">
    <property type="protein sequence ID" value="BBH26609.1"/>
    <property type="molecule type" value="Genomic_DNA"/>
</dbReference>
<keyword evidence="5 7" id="KW-1133">Transmembrane helix</keyword>
<feature type="transmembrane region" description="Helical" evidence="7">
    <location>
        <begin position="216"/>
        <end position="236"/>
    </location>
</feature>
<feature type="transmembrane region" description="Helical" evidence="7">
    <location>
        <begin position="152"/>
        <end position="172"/>
    </location>
</feature>
<evidence type="ECO:0000256" key="2">
    <source>
        <dbReference type="ARBA" id="ARBA00007362"/>
    </source>
</evidence>
<evidence type="ECO:0000256" key="6">
    <source>
        <dbReference type="ARBA" id="ARBA00023136"/>
    </source>
</evidence>
<dbReference type="InParanoid" id="A0A3G9JU25"/>
<keyword evidence="3" id="KW-1003">Cell membrane</keyword>
<feature type="transmembrane region" description="Helical" evidence="7">
    <location>
        <begin position="35"/>
        <end position="54"/>
    </location>
</feature>
<dbReference type="GO" id="GO:0005886">
    <property type="term" value="C:plasma membrane"/>
    <property type="evidence" value="ECO:0007669"/>
    <property type="project" value="UniProtKB-SubCell"/>
</dbReference>
<dbReference type="RefSeq" id="WP_125119453.1">
    <property type="nucleotide sequence ID" value="NZ_AP019309.1"/>
</dbReference>
<feature type="domain" description="EamA" evidence="8">
    <location>
        <begin position="155"/>
        <end position="287"/>
    </location>
</feature>
<dbReference type="InterPro" id="IPR000620">
    <property type="entry name" value="EamA_dom"/>
</dbReference>
<dbReference type="AlphaFoldDB" id="A0A3G9JU25"/>
<keyword evidence="4 7" id="KW-0812">Transmembrane</keyword>
<dbReference type="InterPro" id="IPR050638">
    <property type="entry name" value="AA-Vitamin_Transporters"/>
</dbReference>
<evidence type="ECO:0000256" key="7">
    <source>
        <dbReference type="SAM" id="Phobius"/>
    </source>
</evidence>
<feature type="transmembrane region" description="Helical" evidence="7">
    <location>
        <begin position="126"/>
        <end position="146"/>
    </location>
</feature>
<sequence length="295" mass="32214">MKKGFLLTALGAACWGFSGTCGQYLFIHAHISSSYLTTMRMLIAGGVLMIITFINSREMLKRLIQNKRDLLQLFIFAIGGLAFSQWTYLTAISYSNAATATVLQYLYPTLLVILTCLKDHRFPQSIEVLCIVLATLGTFVLATHGHLSRLNISMQGLLWGILAAIAACSYTLTPVKLMHRYGSLPIVSLGMMIGGLFMGIAFQSYKHIPALDISGILAMLAIGLIGTALAFTMYLFGVSTIGAIKASMLASLEPVSAAICSFFWLHTTFQFTDFLGFFLIMATVFILAKAKEKAQ</sequence>
<feature type="transmembrane region" description="Helical" evidence="7">
    <location>
        <begin position="248"/>
        <end position="265"/>
    </location>
</feature>
<comment type="subcellular location">
    <subcellularLocation>
        <location evidence="1">Cell membrane</location>
        <topology evidence="1">Multi-pass membrane protein</topology>
    </subcellularLocation>
</comment>
<protein>
    <submittedName>
        <fullName evidence="9">EamA family transporter</fullName>
    </submittedName>
</protein>
<organism evidence="9 10">
    <name type="scientific">Intestinibaculum porci</name>
    <dbReference type="NCBI Taxonomy" id="2487118"/>
    <lineage>
        <taxon>Bacteria</taxon>
        <taxon>Bacillati</taxon>
        <taxon>Bacillota</taxon>
        <taxon>Erysipelotrichia</taxon>
        <taxon>Erysipelotrichales</taxon>
        <taxon>Erysipelotrichaceae</taxon>
        <taxon>Intestinibaculum</taxon>
    </lineage>
</organism>
<keyword evidence="10" id="KW-1185">Reference proteome</keyword>
<feature type="transmembrane region" description="Helical" evidence="7">
    <location>
        <begin position="271"/>
        <end position="288"/>
    </location>
</feature>
<evidence type="ECO:0000256" key="4">
    <source>
        <dbReference type="ARBA" id="ARBA00022692"/>
    </source>
</evidence>
<accession>A0A3G9JU25</accession>
<dbReference type="Proteomes" id="UP000268059">
    <property type="component" value="Chromosome"/>
</dbReference>
<evidence type="ECO:0000313" key="10">
    <source>
        <dbReference type="Proteomes" id="UP000268059"/>
    </source>
</evidence>
<evidence type="ECO:0000313" key="9">
    <source>
        <dbReference type="EMBL" id="BBH26609.1"/>
    </source>
</evidence>
<evidence type="ECO:0000259" key="8">
    <source>
        <dbReference type="Pfam" id="PF00892"/>
    </source>
</evidence>
<reference evidence="9 10" key="1">
    <citation type="submission" date="2018-11" db="EMBL/GenBank/DDBJ databases">
        <title>Novel Erysipelotrichaceae bacterium isolated from small intestine of a swine.</title>
        <authorList>
            <person name="Kim J.S."/>
            <person name="Choe H."/>
            <person name="Lee Y.R."/>
            <person name="Kim K.M."/>
            <person name="Park D.S."/>
        </authorList>
    </citation>
    <scope>NUCLEOTIDE SEQUENCE [LARGE SCALE GENOMIC DNA]</scope>
    <source>
        <strain evidence="9 10">SG0102</strain>
    </source>
</reference>
<feature type="transmembrane region" description="Helical" evidence="7">
    <location>
        <begin position="94"/>
        <end position="114"/>
    </location>
</feature>
<evidence type="ECO:0000256" key="3">
    <source>
        <dbReference type="ARBA" id="ARBA00022475"/>
    </source>
</evidence>
<dbReference type="FunCoup" id="A0A3G9JU25">
    <property type="interactions" value="6"/>
</dbReference>